<evidence type="ECO:0000256" key="1">
    <source>
        <dbReference type="SAM" id="MobiDB-lite"/>
    </source>
</evidence>
<keyword evidence="4" id="KW-1185">Reference proteome</keyword>
<feature type="region of interest" description="Disordered" evidence="1">
    <location>
        <begin position="1"/>
        <end position="30"/>
    </location>
</feature>
<sequence>MNQKAQKPNSHQLRNRQKNPEDDSSNKSVSNVPKSLWTFEEYLKITEFIWFNLQQNNIKFDYEQLARQLNGRSLRACRDKCGVLMKKFSGTWNVQDVIKINNWFINNKSFSQLINLKIIEEMNIQYTSEQLVDLLAYMNKKYKYIVNEISYSTDFQVGSNALEQLQSFIEKTEKNQQIQTEKTGDFSEDEIKTVISWAQHTNSYQVYQRNVDEEIKINKSVNDIVSYLNYNGILCKLCVDEHGVPVQFEVKK</sequence>
<name>A0AA86TEI5_9EUKA</name>
<comment type="caution">
    <text evidence="2">The sequence shown here is derived from an EMBL/GenBank/DDBJ whole genome shotgun (WGS) entry which is preliminary data.</text>
</comment>
<dbReference type="Proteomes" id="UP001642409">
    <property type="component" value="Unassembled WGS sequence"/>
</dbReference>
<dbReference type="EMBL" id="CAXDID020000053">
    <property type="protein sequence ID" value="CAL6005972.1"/>
    <property type="molecule type" value="Genomic_DNA"/>
</dbReference>
<evidence type="ECO:0000313" key="3">
    <source>
        <dbReference type="EMBL" id="CAL6005972.1"/>
    </source>
</evidence>
<reference evidence="3 4" key="2">
    <citation type="submission" date="2024-07" db="EMBL/GenBank/DDBJ databases">
        <authorList>
            <person name="Akdeniz Z."/>
        </authorList>
    </citation>
    <scope>NUCLEOTIDE SEQUENCE [LARGE SCALE GENOMIC DNA]</scope>
</reference>
<dbReference type="AlphaFoldDB" id="A0AA86TEI5"/>
<dbReference type="EMBL" id="CATOUU010000108">
    <property type="protein sequence ID" value="CAI9916524.1"/>
    <property type="molecule type" value="Genomic_DNA"/>
</dbReference>
<accession>A0AA86TEI5</accession>
<organism evidence="2">
    <name type="scientific">Hexamita inflata</name>
    <dbReference type="NCBI Taxonomy" id="28002"/>
    <lineage>
        <taxon>Eukaryota</taxon>
        <taxon>Metamonada</taxon>
        <taxon>Diplomonadida</taxon>
        <taxon>Hexamitidae</taxon>
        <taxon>Hexamitinae</taxon>
        <taxon>Hexamita</taxon>
    </lineage>
</organism>
<proteinExistence type="predicted"/>
<reference evidence="2" key="1">
    <citation type="submission" date="2023-06" db="EMBL/GenBank/DDBJ databases">
        <authorList>
            <person name="Kurt Z."/>
        </authorList>
    </citation>
    <scope>NUCLEOTIDE SEQUENCE</scope>
</reference>
<gene>
    <name evidence="3" type="ORF">HINF_LOCUS19898</name>
    <name evidence="2" type="ORF">HINF_LOCUS4169</name>
</gene>
<evidence type="ECO:0000313" key="2">
    <source>
        <dbReference type="EMBL" id="CAI9916524.1"/>
    </source>
</evidence>
<protein>
    <submittedName>
        <fullName evidence="3">Hypothetical_protein</fullName>
    </submittedName>
</protein>
<feature type="compositionally biased region" description="Polar residues" evidence="1">
    <location>
        <begin position="1"/>
        <end position="12"/>
    </location>
</feature>
<evidence type="ECO:0000313" key="4">
    <source>
        <dbReference type="Proteomes" id="UP001642409"/>
    </source>
</evidence>